<keyword evidence="1" id="KW-0732">Signal</keyword>
<dbReference type="PaxDb" id="4097-A0A1S4BTJ7"/>
<dbReference type="RefSeq" id="XP_016492202.1">
    <property type="nucleotide sequence ID" value="XM_016636716.1"/>
</dbReference>
<evidence type="ECO:0000313" key="2">
    <source>
        <dbReference type="RefSeq" id="XP_016492202.1"/>
    </source>
</evidence>
<dbReference type="InterPro" id="IPR038975">
    <property type="entry name" value="THNL"/>
</dbReference>
<accession>A0A1S4BTJ7</accession>
<proteinExistence type="predicted"/>
<dbReference type="PANTHER" id="PTHR36312">
    <property type="entry name" value="THIONIN-LIKE PROTEIN 1"/>
    <property type="match status" value="1"/>
</dbReference>
<dbReference type="PANTHER" id="PTHR36312:SF2">
    <property type="entry name" value="THIONIN-LIKE PROTEIN"/>
    <property type="match status" value="1"/>
</dbReference>
<dbReference type="AlphaFoldDB" id="A0A1S4BTJ7"/>
<dbReference type="OrthoDB" id="1495565at2759"/>
<dbReference type="KEGG" id="nta:107811728"/>
<evidence type="ECO:0000256" key="1">
    <source>
        <dbReference type="SAM" id="SignalP"/>
    </source>
</evidence>
<sequence>MERISVFVTLLIVLIVVGKQVHNVSADNPYACWGGCYNQCIILSFQAGVTPNSNNPCYVQCLSKCIPRSAAEYQNYCKIGCSLELCVPTRSDAGADLDKCFGNCGNVCRA</sequence>
<protein>
    <recommendedName>
        <fullName evidence="3">Thionin-like protein 2</fullName>
    </recommendedName>
</protein>
<name>A0A1S4BTJ7_TOBAC</name>
<evidence type="ECO:0008006" key="3">
    <source>
        <dbReference type="Google" id="ProtNLM"/>
    </source>
</evidence>
<feature type="signal peptide" evidence="1">
    <location>
        <begin position="1"/>
        <end position="26"/>
    </location>
</feature>
<reference evidence="2" key="1">
    <citation type="submission" date="2025-08" db="UniProtKB">
        <authorList>
            <consortium name="RefSeq"/>
        </authorList>
    </citation>
    <scope>IDENTIFICATION</scope>
</reference>
<gene>
    <name evidence="2" type="primary">LOC107811728</name>
</gene>
<organism evidence="2">
    <name type="scientific">Nicotiana tabacum</name>
    <name type="common">Common tobacco</name>
    <dbReference type="NCBI Taxonomy" id="4097"/>
    <lineage>
        <taxon>Eukaryota</taxon>
        <taxon>Viridiplantae</taxon>
        <taxon>Streptophyta</taxon>
        <taxon>Embryophyta</taxon>
        <taxon>Tracheophyta</taxon>
        <taxon>Spermatophyta</taxon>
        <taxon>Magnoliopsida</taxon>
        <taxon>eudicotyledons</taxon>
        <taxon>Gunneridae</taxon>
        <taxon>Pentapetalae</taxon>
        <taxon>asterids</taxon>
        <taxon>lamiids</taxon>
        <taxon>Solanales</taxon>
        <taxon>Solanaceae</taxon>
        <taxon>Nicotianoideae</taxon>
        <taxon>Nicotianeae</taxon>
        <taxon>Nicotiana</taxon>
    </lineage>
</organism>
<dbReference type="OMA" id="YCIIGCS"/>
<feature type="chain" id="PRO_5010306675" description="Thionin-like protein 2" evidence="1">
    <location>
        <begin position="27"/>
        <end position="110"/>
    </location>
</feature>